<evidence type="ECO:0000256" key="11">
    <source>
        <dbReference type="ARBA" id="ARBA00022881"/>
    </source>
</evidence>
<evidence type="ECO:0000313" key="20">
    <source>
        <dbReference type="EMBL" id="QIM53306.1"/>
    </source>
</evidence>
<feature type="region of interest" description="Disordered" evidence="18">
    <location>
        <begin position="1"/>
        <end position="25"/>
    </location>
</feature>
<gene>
    <name evidence="17 20" type="primary">uvrA</name>
    <name evidence="20" type="ORF">G9Q37_14650</name>
</gene>
<accession>A0A6G8IJU3</accession>
<dbReference type="Gene3D" id="3.40.50.300">
    <property type="entry name" value="P-loop containing nucleotide triphosphate hydrolases"/>
    <property type="match status" value="2"/>
</dbReference>
<evidence type="ECO:0000259" key="19">
    <source>
        <dbReference type="PROSITE" id="PS50893"/>
    </source>
</evidence>
<keyword evidence="7 17" id="KW-0228">DNA excision</keyword>
<dbReference type="GO" id="GO:0005737">
    <property type="term" value="C:cytoplasm"/>
    <property type="evidence" value="ECO:0007669"/>
    <property type="project" value="UniProtKB-SubCell"/>
</dbReference>
<dbReference type="NCBIfam" id="TIGR00630">
    <property type="entry name" value="uvra"/>
    <property type="match status" value="1"/>
</dbReference>
<keyword evidence="4 17" id="KW-0677">Repeat</keyword>
<evidence type="ECO:0000256" key="1">
    <source>
        <dbReference type="ARBA" id="ARBA00004496"/>
    </source>
</evidence>
<dbReference type="GO" id="GO:0006289">
    <property type="term" value="P:nucleotide-excision repair"/>
    <property type="evidence" value="ECO:0007669"/>
    <property type="project" value="UniProtKB-UniRule"/>
</dbReference>
<evidence type="ECO:0000256" key="17">
    <source>
        <dbReference type="HAMAP-Rule" id="MF_00205"/>
    </source>
</evidence>
<protein>
    <recommendedName>
        <fullName evidence="15 17">UvrABC system protein A</fullName>
        <shortName evidence="17">UvrA protein</shortName>
    </recommendedName>
    <alternativeName>
        <fullName evidence="16 17">Excinuclease ABC subunit A</fullName>
    </alternativeName>
</protein>
<dbReference type="HAMAP" id="MF_00205">
    <property type="entry name" value="UvrA"/>
    <property type="match status" value="1"/>
</dbReference>
<dbReference type="Gene3D" id="1.20.1580.10">
    <property type="entry name" value="ABC transporter ATPase like domain"/>
    <property type="match status" value="2"/>
</dbReference>
<evidence type="ECO:0000256" key="4">
    <source>
        <dbReference type="ARBA" id="ARBA00022737"/>
    </source>
</evidence>
<dbReference type="GO" id="GO:0009380">
    <property type="term" value="C:excinuclease repair complex"/>
    <property type="evidence" value="ECO:0007669"/>
    <property type="project" value="InterPro"/>
</dbReference>
<evidence type="ECO:0000256" key="16">
    <source>
        <dbReference type="ARBA" id="ARBA00042156"/>
    </source>
</evidence>
<evidence type="ECO:0000256" key="6">
    <source>
        <dbReference type="ARBA" id="ARBA00022763"/>
    </source>
</evidence>
<evidence type="ECO:0000256" key="2">
    <source>
        <dbReference type="ARBA" id="ARBA00022490"/>
    </source>
</evidence>
<dbReference type="InterPro" id="IPR027417">
    <property type="entry name" value="P-loop_NTPase"/>
</dbReference>
<evidence type="ECO:0000256" key="9">
    <source>
        <dbReference type="ARBA" id="ARBA00022833"/>
    </source>
</evidence>
<keyword evidence="3 17" id="KW-0479">Metal-binding</keyword>
<comment type="function">
    <text evidence="17">The UvrABC repair system catalyzes the recognition and processing of DNA lesions. UvrA is an ATPase and a DNA-binding protein. A damage recognition complex composed of 2 UvrA and 2 UvrB subunits scans DNA for abnormalities. When the presence of a lesion has been verified by UvrB, the UvrA molecules dissociate.</text>
</comment>
<evidence type="ECO:0000256" key="7">
    <source>
        <dbReference type="ARBA" id="ARBA00022769"/>
    </source>
</evidence>
<organism evidence="20 21">
    <name type="scientific">Hydrogenophaga crocea</name>
    <dbReference type="NCBI Taxonomy" id="2716225"/>
    <lineage>
        <taxon>Bacteria</taxon>
        <taxon>Pseudomonadati</taxon>
        <taxon>Pseudomonadota</taxon>
        <taxon>Betaproteobacteria</taxon>
        <taxon>Burkholderiales</taxon>
        <taxon>Comamonadaceae</taxon>
        <taxon>Hydrogenophaga</taxon>
    </lineage>
</organism>
<evidence type="ECO:0000256" key="13">
    <source>
        <dbReference type="ARBA" id="ARBA00023204"/>
    </source>
</evidence>
<feature type="zinc finger region" description="C4-type" evidence="17">
    <location>
        <begin position="301"/>
        <end position="328"/>
    </location>
</feature>
<keyword evidence="13 17" id="KW-0234">DNA repair</keyword>
<dbReference type="EMBL" id="CP049989">
    <property type="protein sequence ID" value="QIM53306.1"/>
    <property type="molecule type" value="Genomic_DNA"/>
</dbReference>
<dbReference type="RefSeq" id="WP_166228245.1">
    <property type="nucleotide sequence ID" value="NZ_CP049989.1"/>
</dbReference>
<comment type="similarity">
    <text evidence="14 17">Belongs to the ABC transporter superfamily. UvrA family.</text>
</comment>
<evidence type="ECO:0000256" key="3">
    <source>
        <dbReference type="ARBA" id="ARBA00022723"/>
    </source>
</evidence>
<dbReference type="PANTHER" id="PTHR43152">
    <property type="entry name" value="UVRABC SYSTEM PROTEIN A"/>
    <property type="match status" value="1"/>
</dbReference>
<dbReference type="KEGG" id="hcz:G9Q37_14650"/>
<dbReference type="PROSITE" id="PS50893">
    <property type="entry name" value="ABC_TRANSPORTER_2"/>
    <property type="match status" value="1"/>
</dbReference>
<dbReference type="GO" id="GO:0005524">
    <property type="term" value="F:ATP binding"/>
    <property type="evidence" value="ECO:0007669"/>
    <property type="project" value="UniProtKB-UniRule"/>
</dbReference>
<feature type="compositionally biased region" description="Low complexity" evidence="18">
    <location>
        <begin position="685"/>
        <end position="696"/>
    </location>
</feature>
<dbReference type="FunFam" id="1.20.1580.10:FF:000002">
    <property type="entry name" value="UvrABC system protein A"/>
    <property type="match status" value="1"/>
</dbReference>
<dbReference type="Gene3D" id="3.30.1490.20">
    <property type="entry name" value="ATP-grasp fold, A domain"/>
    <property type="match status" value="1"/>
</dbReference>
<keyword evidence="9 17" id="KW-0862">Zinc</keyword>
<dbReference type="InterPro" id="IPR017871">
    <property type="entry name" value="ABC_transporter-like_CS"/>
</dbReference>
<evidence type="ECO:0000256" key="5">
    <source>
        <dbReference type="ARBA" id="ARBA00022741"/>
    </source>
</evidence>
<name>A0A6G8IJU3_9BURK</name>
<dbReference type="GO" id="GO:0003677">
    <property type="term" value="F:DNA binding"/>
    <property type="evidence" value="ECO:0007669"/>
    <property type="project" value="UniProtKB-UniRule"/>
</dbReference>
<feature type="domain" description="ABC transporter" evidence="19">
    <location>
        <begin position="700"/>
        <end position="1028"/>
    </location>
</feature>
<dbReference type="InterPro" id="IPR004602">
    <property type="entry name" value="UvrA"/>
</dbReference>
<keyword evidence="8 17" id="KW-0863">Zinc-finger</keyword>
<dbReference type="CDD" id="cd03271">
    <property type="entry name" value="ABC_UvrA_II"/>
    <property type="match status" value="1"/>
</dbReference>
<dbReference type="GO" id="GO:0008270">
    <property type="term" value="F:zinc ion binding"/>
    <property type="evidence" value="ECO:0007669"/>
    <property type="project" value="UniProtKB-UniRule"/>
</dbReference>
<dbReference type="PROSITE" id="PS00211">
    <property type="entry name" value="ABC_TRANSPORTER_1"/>
    <property type="match status" value="2"/>
</dbReference>
<evidence type="ECO:0000313" key="21">
    <source>
        <dbReference type="Proteomes" id="UP000503162"/>
    </source>
</evidence>
<keyword evidence="5 17" id="KW-0547">Nucleotide-binding</keyword>
<proteinExistence type="inferred from homology"/>
<keyword evidence="2 17" id="KW-0963">Cytoplasm</keyword>
<dbReference type="GO" id="GO:0016887">
    <property type="term" value="F:ATP hydrolysis activity"/>
    <property type="evidence" value="ECO:0007669"/>
    <property type="project" value="InterPro"/>
</dbReference>
<feature type="region of interest" description="Disordered" evidence="18">
    <location>
        <begin position="659"/>
        <end position="696"/>
    </location>
</feature>
<dbReference type="GO" id="GO:0009381">
    <property type="term" value="F:excinuclease ABC activity"/>
    <property type="evidence" value="ECO:0007669"/>
    <property type="project" value="UniProtKB-UniRule"/>
</dbReference>
<keyword evidence="17" id="KW-0742">SOS response</keyword>
<feature type="zinc finger region" description="C4-type" evidence="17">
    <location>
        <begin position="831"/>
        <end position="857"/>
    </location>
</feature>
<evidence type="ECO:0000256" key="12">
    <source>
        <dbReference type="ARBA" id="ARBA00023125"/>
    </source>
</evidence>
<dbReference type="InterPro" id="IPR003439">
    <property type="entry name" value="ABC_transporter-like_ATP-bd"/>
</dbReference>
<keyword evidence="21" id="KW-1185">Reference proteome</keyword>
<dbReference type="Pfam" id="PF17760">
    <property type="entry name" value="UvrA_inter"/>
    <property type="match status" value="1"/>
</dbReference>
<keyword evidence="10 17" id="KW-0067">ATP-binding</keyword>
<dbReference type="Gene3D" id="1.10.8.280">
    <property type="entry name" value="ABC transporter ATPase domain-like"/>
    <property type="match status" value="1"/>
</dbReference>
<dbReference type="SUPFAM" id="SSF52540">
    <property type="entry name" value="P-loop containing nucleoside triphosphate hydrolases"/>
    <property type="match status" value="2"/>
</dbReference>
<keyword evidence="12 17" id="KW-0238">DNA-binding</keyword>
<comment type="subcellular location">
    <subcellularLocation>
        <location evidence="1 17">Cytoplasm</location>
    </subcellularLocation>
</comment>
<evidence type="ECO:0000256" key="18">
    <source>
        <dbReference type="SAM" id="MobiDB-lite"/>
    </source>
</evidence>
<dbReference type="Proteomes" id="UP000503162">
    <property type="component" value="Chromosome"/>
</dbReference>
<comment type="subunit">
    <text evidence="17">Forms a heterotetramer with UvrB during the search for lesions.</text>
</comment>
<dbReference type="InterPro" id="IPR041102">
    <property type="entry name" value="UvrA_inter"/>
</dbReference>
<feature type="binding site" evidence="17">
    <location>
        <begin position="73"/>
        <end position="80"/>
    </location>
    <ligand>
        <name>ATP</name>
        <dbReference type="ChEBI" id="CHEBI:30616"/>
    </ligand>
</feature>
<dbReference type="InterPro" id="IPR041552">
    <property type="entry name" value="UvrA_DNA-bd"/>
</dbReference>
<dbReference type="Pfam" id="PF17755">
    <property type="entry name" value="UvrA_DNA-bind"/>
    <property type="match status" value="1"/>
</dbReference>
<feature type="binding site" evidence="17">
    <location>
        <begin position="732"/>
        <end position="739"/>
    </location>
    <ligand>
        <name>ATP</name>
        <dbReference type="ChEBI" id="CHEBI:30616"/>
    </ligand>
</feature>
<sequence>MPGCLRRPPDILNSYPPTDRPADAPTVHEADARYLGEALRQRSAVLSVRGARTHNLKNIDLDLPKHRLVVITGLSGSGKSSLAFDTLYAEGQRRYVESLSAYARQFLQLMDKPDVDLIEGLAPAIAIEQKATSHNPRSTVGTVTEIHDYLRLLYARAGTPHCPDHDLPLAAQSVAQMVDTTLALPEGTRLMILAPVARARKGEFTELFADMQTQGYVRFRVDGQVIEADQLPTLRKNDKHDIDVVIDRLKVRAAGEDDAAHPQRQRLAESFEAALRLADGRAIALDTDSGAEHAFSARFACPLCHYTVSELEPRLFSFNSPIGACVTCDGLGHTEFFDPARIVAFPSLSLASGAIKGWDRRNGHYYALIESLAAHYGFDPEAPWEDLPEAVRQVVLHGSGDEAVRFSYALDGGERGGKKVNKKHPFEGVVHNFERRWRETDSITVREELARYRASQPCPDCGGARLRREARHVFVGEGAQRRAIHQIGHVTLGEAQQWFAELVMPGAKGEIAARVIQEIRQRLKFLNNVGLNYLSLERSADTLSGGEAQRIRLASQIGSGLTGVMYVLDEPSIGLHQRDNDRLIATLQHLRDLGNSVIVVEHDEDMIRAADHIVDMGPGAGVHGGRVMAQGSYAEVLASPDSLTGQYLSGARRIEVPAQRTAWQPPASAASAARAEEPAARRPRFPAGPRAAAPAPAAATGGAALRVVGARGNNLRNVSVDIPVGLFTCVTGVSGSGKSTLVNDTLYAAVARTLYRSHDEPAPHDAIEGIEGFDKVINVDQSPIGRTPRSNPATYTGLFTGIRELMVEVPTARERGYGPGRFSFNVAGGRCEACQGDGVVKVEMHFLPDVYVPCEVCHGQRYNRETLEVLYKGRNIAQILAMTVEQAHDFFSAVPTLRRKLQTLLDVGLSYIQLGQAATTLSGGEAQRVKLALELSKRDTGRTLYILDEPTTGLHFADIELLLKVLHQLRDAGNTIVVIEHNLDVIKTADWVIDMGPEGGSGGGTVVAQGTPEQVAACPDSHTGRYLARLL</sequence>
<keyword evidence="6 17" id="KW-0227">DNA damage</keyword>
<dbReference type="PANTHER" id="PTHR43152:SF3">
    <property type="entry name" value="UVRABC SYSTEM PROTEIN A"/>
    <property type="match status" value="1"/>
</dbReference>
<dbReference type="AlphaFoldDB" id="A0A6G8IJU3"/>
<dbReference type="GO" id="GO:0009432">
    <property type="term" value="P:SOS response"/>
    <property type="evidence" value="ECO:0007669"/>
    <property type="project" value="UniProtKB-UniRule"/>
</dbReference>
<evidence type="ECO:0000256" key="10">
    <source>
        <dbReference type="ARBA" id="ARBA00022840"/>
    </source>
</evidence>
<evidence type="ECO:0000256" key="14">
    <source>
        <dbReference type="ARBA" id="ARBA00038000"/>
    </source>
</evidence>
<evidence type="ECO:0000256" key="8">
    <source>
        <dbReference type="ARBA" id="ARBA00022771"/>
    </source>
</evidence>
<reference evidence="20 21" key="1">
    <citation type="submission" date="2020-03" db="EMBL/GenBank/DDBJ databases">
        <title>Hydrogenophaga sp. nov. isolated from cyanobacterial mat.</title>
        <authorList>
            <person name="Thorat V."/>
            <person name="Kirdat K."/>
            <person name="Tiwarekar B."/>
            <person name="Costa E.D."/>
            <person name="Yadav A."/>
        </authorList>
    </citation>
    <scope>NUCLEOTIDE SEQUENCE [LARGE SCALE GENOMIC DNA]</scope>
    <source>
        <strain evidence="20 21">BA0156</strain>
    </source>
</reference>
<keyword evidence="11 17" id="KW-0267">Excision nuclease</keyword>
<evidence type="ECO:0000256" key="15">
    <source>
        <dbReference type="ARBA" id="ARBA00039316"/>
    </source>
</evidence>
<dbReference type="InterPro" id="IPR013815">
    <property type="entry name" value="ATP_grasp_subdomain_1"/>
</dbReference>